<dbReference type="Gene3D" id="1.10.287.950">
    <property type="entry name" value="Methyl-accepting chemotaxis protein"/>
    <property type="match status" value="1"/>
</dbReference>
<dbReference type="InterPro" id="IPR003660">
    <property type="entry name" value="HAMP_dom"/>
</dbReference>
<evidence type="ECO:0000256" key="7">
    <source>
        <dbReference type="PROSITE-ProRule" id="PRU00284"/>
    </source>
</evidence>
<dbReference type="EMBL" id="JAKIKT010000003">
    <property type="protein sequence ID" value="MCL2914130.1"/>
    <property type="molecule type" value="Genomic_DNA"/>
</dbReference>
<dbReference type="PANTHER" id="PTHR32089">
    <property type="entry name" value="METHYL-ACCEPTING CHEMOTAXIS PROTEIN MCPB"/>
    <property type="match status" value="1"/>
</dbReference>
<feature type="transmembrane region" description="Helical" evidence="9">
    <location>
        <begin position="12"/>
        <end position="33"/>
    </location>
</feature>
<proteinExistence type="inferred from homology"/>
<keyword evidence="4 9" id="KW-0472">Membrane</keyword>
<evidence type="ECO:0000256" key="4">
    <source>
        <dbReference type="ARBA" id="ARBA00023136"/>
    </source>
</evidence>
<evidence type="ECO:0000256" key="9">
    <source>
        <dbReference type="SAM" id="Phobius"/>
    </source>
</evidence>
<evidence type="ECO:0000256" key="8">
    <source>
        <dbReference type="SAM" id="Coils"/>
    </source>
</evidence>
<evidence type="ECO:0000256" key="1">
    <source>
        <dbReference type="ARBA" id="ARBA00004141"/>
    </source>
</evidence>
<comment type="subcellular location">
    <subcellularLocation>
        <location evidence="1">Membrane</location>
        <topology evidence="1">Multi-pass membrane protein</topology>
    </subcellularLocation>
</comment>
<dbReference type="SMART" id="SM00283">
    <property type="entry name" value="MA"/>
    <property type="match status" value="1"/>
</dbReference>
<reference evidence="12 13" key="1">
    <citation type="submission" date="2022-01" db="EMBL/GenBank/DDBJ databases">
        <title>Whole genome-based taxonomy of the Shewanellaceae.</title>
        <authorList>
            <person name="Martin-Rodriguez A.J."/>
        </authorList>
    </citation>
    <scope>NUCLEOTIDE SEQUENCE [LARGE SCALE GENOMIC DNA]</scope>
    <source>
        <strain evidence="12 13">DSM 21332</strain>
    </source>
</reference>
<dbReference type="Pfam" id="PF00015">
    <property type="entry name" value="MCPsignal"/>
    <property type="match status" value="1"/>
</dbReference>
<feature type="coiled-coil region" evidence="8">
    <location>
        <begin position="423"/>
        <end position="467"/>
    </location>
</feature>
<keyword evidence="5 7" id="KW-0807">Transducer</keyword>
<evidence type="ECO:0000259" key="10">
    <source>
        <dbReference type="PROSITE" id="PS50111"/>
    </source>
</evidence>
<dbReference type="SMART" id="SM00304">
    <property type="entry name" value="HAMP"/>
    <property type="match status" value="1"/>
</dbReference>
<dbReference type="PRINTS" id="PR00260">
    <property type="entry name" value="CHEMTRNSDUCR"/>
</dbReference>
<dbReference type="RefSeq" id="WP_249248852.1">
    <property type="nucleotide sequence ID" value="NZ_JAKIKT010000003.1"/>
</dbReference>
<dbReference type="CDD" id="cd06225">
    <property type="entry name" value="HAMP"/>
    <property type="match status" value="1"/>
</dbReference>
<dbReference type="Proteomes" id="UP001202831">
    <property type="component" value="Unassembled WGS sequence"/>
</dbReference>
<comment type="similarity">
    <text evidence="6">Belongs to the methyl-accepting chemotaxis (MCP) protein family.</text>
</comment>
<dbReference type="PROSITE" id="PS50885">
    <property type="entry name" value="HAMP"/>
    <property type="match status" value="1"/>
</dbReference>
<evidence type="ECO:0000256" key="3">
    <source>
        <dbReference type="ARBA" id="ARBA00022989"/>
    </source>
</evidence>
<dbReference type="InterPro" id="IPR004089">
    <property type="entry name" value="MCPsignal_dom"/>
</dbReference>
<dbReference type="SUPFAM" id="SSF58104">
    <property type="entry name" value="Methyl-accepting chemotaxis protein (MCP) signaling domain"/>
    <property type="match status" value="1"/>
</dbReference>
<evidence type="ECO:0000256" key="2">
    <source>
        <dbReference type="ARBA" id="ARBA00022692"/>
    </source>
</evidence>
<evidence type="ECO:0000256" key="5">
    <source>
        <dbReference type="ARBA" id="ARBA00023224"/>
    </source>
</evidence>
<accession>A0ABT0N6X3</accession>
<dbReference type="Gene3D" id="6.10.340.10">
    <property type="match status" value="1"/>
</dbReference>
<evidence type="ECO:0000313" key="13">
    <source>
        <dbReference type="Proteomes" id="UP001202831"/>
    </source>
</evidence>
<keyword evidence="13" id="KW-1185">Reference proteome</keyword>
<name>A0ABT0N6X3_9GAMM</name>
<keyword evidence="8" id="KW-0175">Coiled coil</keyword>
<feature type="domain" description="Methyl-accepting transducer" evidence="10">
    <location>
        <begin position="247"/>
        <end position="483"/>
    </location>
</feature>
<protein>
    <submittedName>
        <fullName evidence="12">Methyl-accepting chemotaxis protein</fullName>
    </submittedName>
</protein>
<evidence type="ECO:0000313" key="12">
    <source>
        <dbReference type="EMBL" id="MCL2914130.1"/>
    </source>
</evidence>
<evidence type="ECO:0000256" key="6">
    <source>
        <dbReference type="ARBA" id="ARBA00029447"/>
    </source>
</evidence>
<dbReference type="PANTHER" id="PTHR32089:SF119">
    <property type="entry name" value="METHYL-ACCEPTING CHEMOTAXIS PROTEIN CTPL"/>
    <property type="match status" value="1"/>
</dbReference>
<feature type="transmembrane region" description="Helical" evidence="9">
    <location>
        <begin position="165"/>
        <end position="186"/>
    </location>
</feature>
<dbReference type="Pfam" id="PF00672">
    <property type="entry name" value="HAMP"/>
    <property type="match status" value="1"/>
</dbReference>
<dbReference type="InterPro" id="IPR004090">
    <property type="entry name" value="Chemotax_Me-accpt_rcpt"/>
</dbReference>
<gene>
    <name evidence="12" type="ORF">L2725_10145</name>
</gene>
<keyword evidence="3 9" id="KW-1133">Transmembrane helix</keyword>
<dbReference type="PROSITE" id="PS50111">
    <property type="entry name" value="CHEMOTAXIS_TRANSDUC_2"/>
    <property type="match status" value="1"/>
</dbReference>
<organism evidence="12 13">
    <name type="scientific">Shewanella corallii</name>
    <dbReference type="NCBI Taxonomy" id="560080"/>
    <lineage>
        <taxon>Bacteria</taxon>
        <taxon>Pseudomonadati</taxon>
        <taxon>Pseudomonadota</taxon>
        <taxon>Gammaproteobacteria</taxon>
        <taxon>Alteromonadales</taxon>
        <taxon>Shewanellaceae</taxon>
        <taxon>Shewanella</taxon>
    </lineage>
</organism>
<sequence>MLLLRQLTILQRLILMLVLAAIGTFVFASFSILEQRSNLQHQQNKQIREQLDTGVSLLNALASTGIAPKTLVEGLKYGQSGNFVLLGPNGNPLGETEALSSKVSRSQWQKLAASARSNGYAETQVEISFQGKTDTLIIGAKPAANHVLATWGLESDINEIMISLAVNYLIIMLIISLPIFGFFLVLNRSISQPLGQAIAAMENIARGDADLTQRLDTSGRDEVAQLSLAFNEFVSNLGQTISQLQPLGSNLDQESGRLQQAVQDANHSAEHVHRETSAVAVVVKQMLTTTQEMAANTQHAADSAASVRVQADTSLEMMSHTTQKIRVLGQELSQSRTVTESLEHASNRIGDILNVIQGISEQTNLLALNAAIEAARAGAQGRGFAVVADEVRALANRTQSSTEQIQLIIKEIQQGVTAVLTSNQTTQEQSKQLQQQADNVAEAMEAILALVNQISDMNTQLASATEEQSLVTAEISRNVSNISELTEVSLQANQSNAKASSALQIMSEQITKGLGHFKA</sequence>
<feature type="domain" description="HAMP" evidence="11">
    <location>
        <begin position="188"/>
        <end position="242"/>
    </location>
</feature>
<evidence type="ECO:0000259" key="11">
    <source>
        <dbReference type="PROSITE" id="PS50885"/>
    </source>
</evidence>
<comment type="caution">
    <text evidence="12">The sequence shown here is derived from an EMBL/GenBank/DDBJ whole genome shotgun (WGS) entry which is preliminary data.</text>
</comment>
<keyword evidence="2 9" id="KW-0812">Transmembrane</keyword>